<organism evidence="1 2">
    <name type="scientific">Heterodera schachtii</name>
    <name type="common">Sugarbeet cyst nematode worm</name>
    <name type="synonym">Tylenchus schachtii</name>
    <dbReference type="NCBI Taxonomy" id="97005"/>
    <lineage>
        <taxon>Eukaryota</taxon>
        <taxon>Metazoa</taxon>
        <taxon>Ecdysozoa</taxon>
        <taxon>Nematoda</taxon>
        <taxon>Chromadorea</taxon>
        <taxon>Rhabditida</taxon>
        <taxon>Tylenchina</taxon>
        <taxon>Tylenchomorpha</taxon>
        <taxon>Tylenchoidea</taxon>
        <taxon>Heteroderidae</taxon>
        <taxon>Heteroderinae</taxon>
        <taxon>Heterodera</taxon>
    </lineage>
</organism>
<protein>
    <submittedName>
        <fullName evidence="1">Uncharacterized protein</fullName>
    </submittedName>
</protein>
<name>A0ABD2I190_HETSC</name>
<gene>
    <name evidence="1" type="ORF">niasHS_015109</name>
</gene>
<dbReference type="EMBL" id="JBICCN010000357">
    <property type="protein sequence ID" value="KAL3074279.1"/>
    <property type="molecule type" value="Genomic_DNA"/>
</dbReference>
<evidence type="ECO:0000313" key="2">
    <source>
        <dbReference type="Proteomes" id="UP001620645"/>
    </source>
</evidence>
<comment type="caution">
    <text evidence="1">The sequence shown here is derived from an EMBL/GenBank/DDBJ whole genome shotgun (WGS) entry which is preliminary data.</text>
</comment>
<sequence>MSISTPKLSEDLLYAVSEQMLFTKPFKKFFGHQVDLREDNSFTNFMGLNSSTMKVFLAHFVKMKEIEFNDNIKMFKDTKRVWENSKDNAFYGPYLVTKELVQTLLELRKLSLLTLSVYTENLASISGTDLNQKLNNCKFPIQTFSKLFLNKDFPDEEAAKVRFALDKLKVRGVTNGLGLKLESLLNLNAKDIDVEIYEMKSPDFESPICASTADRVEKFAIGFSCLFGHFDDGLGTSDAKAMNWHNLLHSLLISCPQIKTIDVKIFFEFRPGEHEGFLHHFAEMVTQFVDNIFTSLSEGSAKAQISVLLELSCGIFAYQDLSLNTCDLFKRGEHVDLQDASEEYCARECRVVDPKGREHKCVFQVLGQEVSYGSDELADVLSLQSYDGHYSYYDASNDWENDYEEDVDYDLYDSDYY</sequence>
<dbReference type="Proteomes" id="UP001620645">
    <property type="component" value="Unassembled WGS sequence"/>
</dbReference>
<dbReference type="AlphaFoldDB" id="A0ABD2I190"/>
<evidence type="ECO:0000313" key="1">
    <source>
        <dbReference type="EMBL" id="KAL3074279.1"/>
    </source>
</evidence>
<proteinExistence type="predicted"/>
<accession>A0ABD2I190</accession>
<reference evidence="1 2" key="1">
    <citation type="submission" date="2024-10" db="EMBL/GenBank/DDBJ databases">
        <authorList>
            <person name="Kim D."/>
        </authorList>
    </citation>
    <scope>NUCLEOTIDE SEQUENCE [LARGE SCALE GENOMIC DNA]</scope>
    <source>
        <strain evidence="1">Taebaek</strain>
    </source>
</reference>
<keyword evidence="2" id="KW-1185">Reference proteome</keyword>